<dbReference type="AlphaFoldDB" id="A0A5C2SL76"/>
<dbReference type="Pfam" id="PF02661">
    <property type="entry name" value="Fic"/>
    <property type="match status" value="1"/>
</dbReference>
<reference evidence="2" key="1">
    <citation type="journal article" date="2018" name="Genome Biol. Evol.">
        <title>Genomics and development of Lentinus tigrinus, a white-rot wood-decaying mushroom with dimorphic fruiting bodies.</title>
        <authorList>
            <person name="Wu B."/>
            <person name="Xu Z."/>
            <person name="Knudson A."/>
            <person name="Carlson A."/>
            <person name="Chen N."/>
            <person name="Kovaka S."/>
            <person name="LaButti K."/>
            <person name="Lipzen A."/>
            <person name="Pennachio C."/>
            <person name="Riley R."/>
            <person name="Schakwitz W."/>
            <person name="Umezawa K."/>
            <person name="Ohm R.A."/>
            <person name="Grigoriev I.V."/>
            <person name="Nagy L.G."/>
            <person name="Gibbons J."/>
            <person name="Hibbett D."/>
        </authorList>
    </citation>
    <scope>NUCLEOTIDE SEQUENCE [LARGE SCALE GENOMIC DNA]</scope>
    <source>
        <strain evidence="2">ALCF2SS1-6</strain>
    </source>
</reference>
<dbReference type="InterPro" id="IPR036597">
    <property type="entry name" value="Fido-like_dom_sf"/>
</dbReference>
<protein>
    <recommendedName>
        <fullName evidence="1">Fido domain-containing protein</fullName>
    </recommendedName>
</protein>
<dbReference type="InterPro" id="IPR053737">
    <property type="entry name" value="Type_II_TA_Toxin"/>
</dbReference>
<dbReference type="SUPFAM" id="SSF140931">
    <property type="entry name" value="Fic-like"/>
    <property type="match status" value="1"/>
</dbReference>
<evidence type="ECO:0000313" key="2">
    <source>
        <dbReference type="EMBL" id="RPD62196.1"/>
    </source>
</evidence>
<evidence type="ECO:0000259" key="1">
    <source>
        <dbReference type="PROSITE" id="PS51459"/>
    </source>
</evidence>
<dbReference type="OrthoDB" id="3049701at2759"/>
<dbReference type="InterPro" id="IPR003812">
    <property type="entry name" value="Fido"/>
</dbReference>
<dbReference type="PANTHER" id="PTHR39426">
    <property type="entry name" value="HOMOLOGY TO DEATH-ON-CURING PROTEIN OF PHAGE P1"/>
    <property type="match status" value="1"/>
</dbReference>
<organism evidence="2 3">
    <name type="scientific">Lentinus tigrinus ALCF2SS1-6</name>
    <dbReference type="NCBI Taxonomy" id="1328759"/>
    <lineage>
        <taxon>Eukaryota</taxon>
        <taxon>Fungi</taxon>
        <taxon>Dikarya</taxon>
        <taxon>Basidiomycota</taxon>
        <taxon>Agaricomycotina</taxon>
        <taxon>Agaricomycetes</taxon>
        <taxon>Polyporales</taxon>
        <taxon>Polyporaceae</taxon>
        <taxon>Lentinus</taxon>
    </lineage>
</organism>
<keyword evidence="3" id="KW-1185">Reference proteome</keyword>
<dbReference type="Proteomes" id="UP000313359">
    <property type="component" value="Unassembled WGS sequence"/>
</dbReference>
<dbReference type="EMBL" id="ML122259">
    <property type="protein sequence ID" value="RPD62196.1"/>
    <property type="molecule type" value="Genomic_DNA"/>
</dbReference>
<accession>A0A5C2SL76</accession>
<dbReference type="InterPro" id="IPR006440">
    <property type="entry name" value="Doc"/>
</dbReference>
<dbReference type="STRING" id="1328759.A0A5C2SL76"/>
<proteinExistence type="predicted"/>
<dbReference type="PANTHER" id="PTHR39426:SF1">
    <property type="entry name" value="HOMOLOGY TO DEATH-ON-CURING PROTEIN OF PHAGE P1"/>
    <property type="match status" value="1"/>
</dbReference>
<dbReference type="GO" id="GO:0016301">
    <property type="term" value="F:kinase activity"/>
    <property type="evidence" value="ECO:0007669"/>
    <property type="project" value="InterPro"/>
</dbReference>
<sequence>MASQAARLARIFSPEYVRRINAQMVYPAQSQVVKPNELESALARPLNVAKYEPDRPAEYLAATLSFGLIKGHPFLDGNKRTAFFLGNEYMRAHGHPGGLLEGCQSYEDLVRVADRHINAAAGQLDVDGLRGSSAPDGTVP</sequence>
<feature type="domain" description="Fido" evidence="1">
    <location>
        <begin position="12"/>
        <end position="131"/>
    </location>
</feature>
<name>A0A5C2SL76_9APHY</name>
<gene>
    <name evidence="2" type="ORF">L227DRAFT_651764</name>
</gene>
<evidence type="ECO:0000313" key="3">
    <source>
        <dbReference type="Proteomes" id="UP000313359"/>
    </source>
</evidence>
<dbReference type="Gene3D" id="1.20.120.1870">
    <property type="entry name" value="Fic/DOC protein, Fido domain"/>
    <property type="match status" value="1"/>
</dbReference>
<dbReference type="PROSITE" id="PS51459">
    <property type="entry name" value="FIDO"/>
    <property type="match status" value="1"/>
</dbReference>